<gene>
    <name evidence="1" type="ORF">TMI583_LOCUS50108</name>
</gene>
<comment type="caution">
    <text evidence="1">The sequence shown here is derived from an EMBL/GenBank/DDBJ whole genome shotgun (WGS) entry which is preliminary data.</text>
</comment>
<organism evidence="1 2">
    <name type="scientific">Didymodactylos carnosus</name>
    <dbReference type="NCBI Taxonomy" id="1234261"/>
    <lineage>
        <taxon>Eukaryota</taxon>
        <taxon>Metazoa</taxon>
        <taxon>Spiralia</taxon>
        <taxon>Gnathifera</taxon>
        <taxon>Rotifera</taxon>
        <taxon>Eurotatoria</taxon>
        <taxon>Bdelloidea</taxon>
        <taxon>Philodinida</taxon>
        <taxon>Philodinidae</taxon>
        <taxon>Didymodactylos</taxon>
    </lineage>
</organism>
<dbReference type="EMBL" id="CAJOBA010116408">
    <property type="protein sequence ID" value="CAF4568647.1"/>
    <property type="molecule type" value="Genomic_DNA"/>
</dbReference>
<evidence type="ECO:0000313" key="2">
    <source>
        <dbReference type="Proteomes" id="UP000682733"/>
    </source>
</evidence>
<reference evidence="1" key="1">
    <citation type="submission" date="2021-02" db="EMBL/GenBank/DDBJ databases">
        <authorList>
            <person name="Nowell W R."/>
        </authorList>
    </citation>
    <scope>NUCLEOTIDE SEQUENCE</scope>
</reference>
<protein>
    <submittedName>
        <fullName evidence="1">Uncharacterized protein</fullName>
    </submittedName>
</protein>
<sequence>MEGIKVDDPNEQYESGSQ</sequence>
<evidence type="ECO:0000313" key="1">
    <source>
        <dbReference type="EMBL" id="CAF4568647.1"/>
    </source>
</evidence>
<feature type="non-terminal residue" evidence="1">
    <location>
        <position position="18"/>
    </location>
</feature>
<dbReference type="Proteomes" id="UP000682733">
    <property type="component" value="Unassembled WGS sequence"/>
</dbReference>
<name>A0A8S2YPH7_9BILA</name>
<dbReference type="AlphaFoldDB" id="A0A8S2YPH7"/>
<accession>A0A8S2YPH7</accession>
<proteinExistence type="predicted"/>